<keyword evidence="2" id="KW-0472">Membrane</keyword>
<feature type="compositionally biased region" description="Acidic residues" evidence="1">
    <location>
        <begin position="125"/>
        <end position="136"/>
    </location>
</feature>
<comment type="caution">
    <text evidence="3">The sequence shown here is derived from an EMBL/GenBank/DDBJ whole genome shotgun (WGS) entry which is preliminary data.</text>
</comment>
<feature type="region of interest" description="Disordered" evidence="1">
    <location>
        <begin position="122"/>
        <end position="168"/>
    </location>
</feature>
<proteinExistence type="predicted"/>
<evidence type="ECO:0000256" key="2">
    <source>
        <dbReference type="SAM" id="Phobius"/>
    </source>
</evidence>
<sequence>MGIPYSREINQAFEQVTPLVAAGFEVLQTTKNIAILLACIQVLTVILLGLILLALLALVCAVNPDLEQEREELVTPAVKWLASWLLAYGTAAKWLLRVFFLTLVLACTVFAWQSFMAGASAPADAEGEEEQEEEGGKEEAGEKVKEEVKKDENKNNKNNKKKKDKKKK</sequence>
<feature type="transmembrane region" description="Helical" evidence="2">
    <location>
        <begin position="94"/>
        <end position="112"/>
    </location>
</feature>
<organism evidence="3 4">
    <name type="scientific">Exophiala mesophila</name>
    <name type="common">Black yeast-like fungus</name>
    <dbReference type="NCBI Taxonomy" id="212818"/>
    <lineage>
        <taxon>Eukaryota</taxon>
        <taxon>Fungi</taxon>
        <taxon>Dikarya</taxon>
        <taxon>Ascomycota</taxon>
        <taxon>Pezizomycotina</taxon>
        <taxon>Eurotiomycetes</taxon>
        <taxon>Chaetothyriomycetidae</taxon>
        <taxon>Chaetothyriales</taxon>
        <taxon>Herpotrichiellaceae</taxon>
        <taxon>Exophiala</taxon>
    </lineage>
</organism>
<dbReference type="OrthoDB" id="3647at2759"/>
<evidence type="ECO:0000313" key="3">
    <source>
        <dbReference type="EMBL" id="RVX74848.1"/>
    </source>
</evidence>
<dbReference type="Proteomes" id="UP000288859">
    <property type="component" value="Unassembled WGS sequence"/>
</dbReference>
<feature type="compositionally biased region" description="Basic and acidic residues" evidence="1">
    <location>
        <begin position="137"/>
        <end position="155"/>
    </location>
</feature>
<protein>
    <submittedName>
        <fullName evidence="3">Uncharacterized protein</fullName>
    </submittedName>
</protein>
<keyword evidence="2" id="KW-0812">Transmembrane</keyword>
<feature type="compositionally biased region" description="Basic residues" evidence="1">
    <location>
        <begin position="157"/>
        <end position="168"/>
    </location>
</feature>
<accession>A0A438NGJ2</accession>
<dbReference type="AlphaFoldDB" id="A0A438NGJ2"/>
<feature type="transmembrane region" description="Helical" evidence="2">
    <location>
        <begin position="33"/>
        <end position="59"/>
    </location>
</feature>
<reference evidence="3 4" key="1">
    <citation type="submission" date="2017-03" db="EMBL/GenBank/DDBJ databases">
        <title>Genomes of endolithic fungi from Antarctica.</title>
        <authorList>
            <person name="Coleine C."/>
            <person name="Masonjones S."/>
            <person name="Stajich J.E."/>
        </authorList>
    </citation>
    <scope>NUCLEOTIDE SEQUENCE [LARGE SCALE GENOMIC DNA]</scope>
    <source>
        <strain evidence="3 4">CCFEE 6314</strain>
    </source>
</reference>
<dbReference type="EMBL" id="NAJM01000003">
    <property type="protein sequence ID" value="RVX74848.1"/>
    <property type="molecule type" value="Genomic_DNA"/>
</dbReference>
<evidence type="ECO:0000256" key="1">
    <source>
        <dbReference type="SAM" id="MobiDB-lite"/>
    </source>
</evidence>
<keyword evidence="2" id="KW-1133">Transmembrane helix</keyword>
<evidence type="ECO:0000313" key="4">
    <source>
        <dbReference type="Proteomes" id="UP000288859"/>
    </source>
</evidence>
<gene>
    <name evidence="3" type="ORF">B0A52_01125</name>
</gene>
<name>A0A438NGJ2_EXOME</name>